<evidence type="ECO:0000313" key="1">
    <source>
        <dbReference type="EMBL" id="MBB4796314.1"/>
    </source>
</evidence>
<sequence>MTEIRISGVKAVRWLRRAPQDLDLLLNTGLEDDRHEYLWRIMSATGDSLVLQCEETGVRRSLSFAQVARATIIVPDGHPLIASVEAMIDPAERALEETARALAPHLQGGLHNLMDAPIILKAVQQGAAGDLPDRDGRKNQASALKANGQWRLGARIAESWRTAASAAKVPAADIDIDLALFLREAGEVRSAARVVEQFLADRPPPGAEAVLRRQFAALLADLFERGRRRDPELLNRAEREARHAYAITMNMAPPGRAAQADPEAGALFNRLKSLAEAP</sequence>
<gene>
    <name evidence="1" type="ORF">HNP32_000028</name>
</gene>
<dbReference type="RefSeq" id="WP_184265550.1">
    <property type="nucleotide sequence ID" value="NZ_JACHKY010000001.1"/>
</dbReference>
<organism evidence="1 2">
    <name type="scientific">Brevundimonas bullata</name>
    <dbReference type="NCBI Taxonomy" id="13160"/>
    <lineage>
        <taxon>Bacteria</taxon>
        <taxon>Pseudomonadati</taxon>
        <taxon>Pseudomonadota</taxon>
        <taxon>Alphaproteobacteria</taxon>
        <taxon>Caulobacterales</taxon>
        <taxon>Caulobacteraceae</taxon>
        <taxon>Brevundimonas</taxon>
    </lineage>
</organism>
<dbReference type="AlphaFoldDB" id="A0A7W7IL42"/>
<keyword evidence="2" id="KW-1185">Reference proteome</keyword>
<name>A0A7W7IL42_9CAUL</name>
<evidence type="ECO:0000313" key="2">
    <source>
        <dbReference type="Proteomes" id="UP000539957"/>
    </source>
</evidence>
<proteinExistence type="predicted"/>
<dbReference type="Proteomes" id="UP000539957">
    <property type="component" value="Unassembled WGS sequence"/>
</dbReference>
<comment type="caution">
    <text evidence="1">The sequence shown here is derived from an EMBL/GenBank/DDBJ whole genome shotgun (WGS) entry which is preliminary data.</text>
</comment>
<accession>A0A7W7IL42</accession>
<protein>
    <submittedName>
        <fullName evidence="1">Uncharacterized protein</fullName>
    </submittedName>
</protein>
<dbReference type="EMBL" id="JACHKY010000001">
    <property type="protein sequence ID" value="MBB4796314.1"/>
    <property type="molecule type" value="Genomic_DNA"/>
</dbReference>
<reference evidence="1 2" key="1">
    <citation type="submission" date="2020-08" db="EMBL/GenBank/DDBJ databases">
        <title>Functional genomics of gut bacteria from endangered species of beetles.</title>
        <authorList>
            <person name="Carlos-Shanley C."/>
        </authorList>
    </citation>
    <scope>NUCLEOTIDE SEQUENCE [LARGE SCALE GENOMIC DNA]</scope>
    <source>
        <strain evidence="1 2">S00123</strain>
    </source>
</reference>